<proteinExistence type="predicted"/>
<dbReference type="PROSITE" id="PS51301">
    <property type="entry name" value="KILA_N"/>
    <property type="match status" value="1"/>
</dbReference>
<dbReference type="SUPFAM" id="SSF54616">
    <property type="entry name" value="DNA-binding domain of Mlu1-box binding protein MBP1"/>
    <property type="match status" value="1"/>
</dbReference>
<evidence type="ECO:0000313" key="2">
    <source>
        <dbReference type="EMBL" id="CAG9931543.1"/>
    </source>
</evidence>
<dbReference type="Pfam" id="PF04383">
    <property type="entry name" value="KilA-N"/>
    <property type="match status" value="1"/>
</dbReference>
<reference evidence="2 3" key="1">
    <citation type="submission" date="2021-10" db="EMBL/GenBank/DDBJ databases">
        <authorList>
            <person name="Koch H."/>
        </authorList>
    </citation>
    <scope>NUCLEOTIDE SEQUENCE [LARGE SCALE GENOMIC DNA]</scope>
    <source>
        <strain evidence="2">6680</strain>
    </source>
</reference>
<dbReference type="InterPro" id="IPR036887">
    <property type="entry name" value="HTH_APSES_sf"/>
</dbReference>
<protein>
    <submittedName>
        <fullName evidence="2">KilA-N domain-containing protein</fullName>
    </submittedName>
</protein>
<evidence type="ECO:0000313" key="3">
    <source>
        <dbReference type="Proteomes" id="UP000839052"/>
    </source>
</evidence>
<dbReference type="EMBL" id="OU912926">
    <property type="protein sequence ID" value="CAG9931543.1"/>
    <property type="molecule type" value="Genomic_DNA"/>
</dbReference>
<dbReference type="Proteomes" id="UP000839052">
    <property type="component" value="Chromosome"/>
</dbReference>
<sequence>MTNIVKTKFGDTEFGYIAVTFTDDGWFYATEVADKHKRRVTDWLYNSETQQYLAALAEILKVPKEHLLKTRRGRYGGTWMHPRLAVAFARWLDVRFGVWCDDQIFQILSGQHIHYDWKKSRHETSASFKVLVQVLQLTRQRLGKTCAPHHYSNEARLINWALTGELGKIDRDGLSSGDLDLLAKLENMDTVLIGCGASYDDRKKELVQFASEQRNRAPTSGLQSVVLPLRRVAPCCALGKQSIEPASIPDATDGQLTDG</sequence>
<evidence type="ECO:0000259" key="1">
    <source>
        <dbReference type="PROSITE" id="PS51301"/>
    </source>
</evidence>
<feature type="domain" description="KilA-N" evidence="1">
    <location>
        <begin position="8"/>
        <end position="107"/>
    </location>
</feature>
<organism evidence="2 3">
    <name type="scientific">Candidatus Nitrotoga arctica</name>
    <dbReference type="NCBI Taxonomy" id="453162"/>
    <lineage>
        <taxon>Bacteria</taxon>
        <taxon>Pseudomonadati</taxon>
        <taxon>Pseudomonadota</taxon>
        <taxon>Betaproteobacteria</taxon>
        <taxon>Nitrosomonadales</taxon>
        <taxon>Gallionellaceae</taxon>
        <taxon>Candidatus Nitrotoga</taxon>
    </lineage>
</organism>
<gene>
    <name evidence="2" type="ORF">NTG6680_0290</name>
</gene>
<name>A0ABM8YVQ4_9PROT</name>
<keyword evidence="3" id="KW-1185">Reference proteome</keyword>
<accession>A0ABM8YVQ4</accession>
<dbReference type="RefSeq" id="WP_239795636.1">
    <property type="nucleotide sequence ID" value="NZ_OU912926.1"/>
</dbReference>
<dbReference type="InterPro" id="IPR017880">
    <property type="entry name" value="KilA_N"/>
</dbReference>
<dbReference type="SMART" id="SM01252">
    <property type="entry name" value="KilA-N"/>
    <property type="match status" value="1"/>
</dbReference>
<dbReference type="InterPro" id="IPR018004">
    <property type="entry name" value="KilA/APSES_HTH"/>
</dbReference>